<dbReference type="AlphaFoldDB" id="A0A2G5BCZ5"/>
<organism evidence="2 3">
    <name type="scientific">Coemansia reversa (strain ATCC 12441 / NRRL 1564)</name>
    <dbReference type="NCBI Taxonomy" id="763665"/>
    <lineage>
        <taxon>Eukaryota</taxon>
        <taxon>Fungi</taxon>
        <taxon>Fungi incertae sedis</taxon>
        <taxon>Zoopagomycota</taxon>
        <taxon>Kickxellomycotina</taxon>
        <taxon>Kickxellomycetes</taxon>
        <taxon>Kickxellales</taxon>
        <taxon>Kickxellaceae</taxon>
        <taxon>Coemansia</taxon>
    </lineage>
</organism>
<gene>
    <name evidence="2" type="ORF">COEREDRAFT_97170</name>
</gene>
<accession>A0A2G5BCZ5</accession>
<dbReference type="InterPro" id="IPR040976">
    <property type="entry name" value="Pkinase_fungal"/>
</dbReference>
<proteinExistence type="predicted"/>
<protein>
    <recommendedName>
        <fullName evidence="1">Fungal-type protein kinase domain-containing protein</fullName>
    </recommendedName>
</protein>
<dbReference type="InterPro" id="IPR011009">
    <property type="entry name" value="Kinase-like_dom_sf"/>
</dbReference>
<feature type="domain" description="Fungal-type protein kinase" evidence="1">
    <location>
        <begin position="360"/>
        <end position="465"/>
    </location>
</feature>
<dbReference type="Pfam" id="PF17667">
    <property type="entry name" value="Pkinase_fungal"/>
    <property type="match status" value="1"/>
</dbReference>
<sequence length="613" mass="68680">MTLNGDPFKTPRIPLKNSSLRVVQYFMLKTNANHVVDCKFTLSDQTSKGVDNTPVKKQNSKDMALANENNKAKRQDWLCDSLLSNTRRESFDWLIAQLGCNSDFGKFKEQFFALFSAVAYISMTYSDKAINRPHMTAANLTWLETDLEFLASRGTVSEHLDQLNENTLSQSIGKTNESALVEYFGELFNMVTFAIRTLSEDGQWFRNILQYEGSEHQNKSIAGGKHKIDFAIHYKKYCEKDLSSVHISVEVITEARSDNMLHADFGQLADYGRALWKCQPTHQGDASDGCRVTVETNAKTLSNAKTGPEVFDSDIICNNSFGYRVEFLVIQDCGISLADYINRRPSSSIEDRCEIAAKAMLNVTKCLKQAWDYGIFHRDISAGNIAVLKGRATVIDWGYAKLLSDRLTNIDDLAAKWCFEKDQVIDNENAHDPITGTPLYMSIPILVGAEMRSVVDDIESALYAVLDSVYKAQGNKSTPDPIALDYTDSRSLAFKCPDRFIWLVSTLRKFIFVRSDKYIGNHLAMIPGFERTIEDDALEDLLNEMEEQLSNKTNKQLLIEPTGNTARGLKRVKLSNLNLTTPQPRRSKRRINVAGKCSVGPAGASSDASGNCN</sequence>
<dbReference type="Gene3D" id="1.10.510.10">
    <property type="entry name" value="Transferase(Phosphotransferase) domain 1"/>
    <property type="match status" value="1"/>
</dbReference>
<name>A0A2G5BCZ5_COERN</name>
<dbReference type="OrthoDB" id="5592585at2759"/>
<reference evidence="2 3" key="1">
    <citation type="journal article" date="2015" name="Genome Biol. Evol.">
        <title>Phylogenomic analyses indicate that early fungi evolved digesting cell walls of algal ancestors of land plants.</title>
        <authorList>
            <person name="Chang Y."/>
            <person name="Wang S."/>
            <person name="Sekimoto S."/>
            <person name="Aerts A.L."/>
            <person name="Choi C."/>
            <person name="Clum A."/>
            <person name="LaButti K.M."/>
            <person name="Lindquist E.A."/>
            <person name="Yee Ngan C."/>
            <person name="Ohm R.A."/>
            <person name="Salamov A.A."/>
            <person name="Grigoriev I.V."/>
            <person name="Spatafora J.W."/>
            <person name="Berbee M.L."/>
        </authorList>
    </citation>
    <scope>NUCLEOTIDE SEQUENCE [LARGE SCALE GENOMIC DNA]</scope>
    <source>
        <strain evidence="2 3">NRRL 1564</strain>
    </source>
</reference>
<evidence type="ECO:0000313" key="3">
    <source>
        <dbReference type="Proteomes" id="UP000242474"/>
    </source>
</evidence>
<evidence type="ECO:0000313" key="2">
    <source>
        <dbReference type="EMBL" id="PIA16894.1"/>
    </source>
</evidence>
<dbReference type="EMBL" id="KZ303497">
    <property type="protein sequence ID" value="PIA16894.1"/>
    <property type="molecule type" value="Genomic_DNA"/>
</dbReference>
<keyword evidence="3" id="KW-1185">Reference proteome</keyword>
<evidence type="ECO:0000259" key="1">
    <source>
        <dbReference type="Pfam" id="PF17667"/>
    </source>
</evidence>
<dbReference type="Proteomes" id="UP000242474">
    <property type="component" value="Unassembled WGS sequence"/>
</dbReference>
<dbReference type="SUPFAM" id="SSF56112">
    <property type="entry name" value="Protein kinase-like (PK-like)"/>
    <property type="match status" value="1"/>
</dbReference>